<accession>G0QQX1</accession>
<evidence type="ECO:0000313" key="2">
    <source>
        <dbReference type="Proteomes" id="UP000008983"/>
    </source>
</evidence>
<evidence type="ECO:0000313" key="1">
    <source>
        <dbReference type="EMBL" id="EGR32383.1"/>
    </source>
</evidence>
<keyword evidence="2" id="KW-1185">Reference proteome</keyword>
<organism evidence="1 2">
    <name type="scientific">Ichthyophthirius multifiliis</name>
    <name type="common">White spot disease agent</name>
    <name type="synonym">Ich</name>
    <dbReference type="NCBI Taxonomy" id="5932"/>
    <lineage>
        <taxon>Eukaryota</taxon>
        <taxon>Sar</taxon>
        <taxon>Alveolata</taxon>
        <taxon>Ciliophora</taxon>
        <taxon>Intramacronucleata</taxon>
        <taxon>Oligohymenophorea</taxon>
        <taxon>Hymenostomatida</taxon>
        <taxon>Ophryoglenina</taxon>
        <taxon>Ichthyophthirius</taxon>
    </lineage>
</organism>
<feature type="non-terminal residue" evidence="1">
    <location>
        <position position="1"/>
    </location>
</feature>
<dbReference type="Gene3D" id="3.30.110.170">
    <property type="entry name" value="Protein of unknown function (DUF541), domain 1"/>
    <property type="match status" value="1"/>
</dbReference>
<dbReference type="eggNOG" id="ENOG502SGNB">
    <property type="taxonomic scope" value="Eukaryota"/>
</dbReference>
<dbReference type="Proteomes" id="UP000008983">
    <property type="component" value="Unassembled WGS sequence"/>
</dbReference>
<dbReference type="Gene3D" id="3.30.70.2970">
    <property type="entry name" value="Protein of unknown function (DUF541), domain 2"/>
    <property type="match status" value="1"/>
</dbReference>
<dbReference type="Pfam" id="PF04402">
    <property type="entry name" value="SIMPL"/>
    <property type="match status" value="1"/>
</dbReference>
<dbReference type="GO" id="GO:0006974">
    <property type="term" value="P:DNA damage response"/>
    <property type="evidence" value="ECO:0007669"/>
    <property type="project" value="TreeGrafter"/>
</dbReference>
<proteinExistence type="predicted"/>
<dbReference type="InParanoid" id="G0QQX1"/>
<dbReference type="PANTHER" id="PTHR34387">
    <property type="entry name" value="SLR1258 PROTEIN"/>
    <property type="match status" value="1"/>
</dbReference>
<protein>
    <recommendedName>
        <fullName evidence="3">DUF541 domain-containing protein</fullName>
    </recommendedName>
</protein>
<gene>
    <name evidence="1" type="ORF">IMG5_085090</name>
</gene>
<dbReference type="GeneID" id="14908545"/>
<reference evidence="1 2" key="1">
    <citation type="submission" date="2011-07" db="EMBL/GenBank/DDBJ databases">
        <authorList>
            <person name="Coyne R."/>
            <person name="Brami D."/>
            <person name="Johnson J."/>
            <person name="Hostetler J."/>
            <person name="Hannick L."/>
            <person name="Clark T."/>
            <person name="Cassidy-Hanley D."/>
            <person name="Inman J."/>
        </authorList>
    </citation>
    <scope>NUCLEOTIDE SEQUENCE [LARGE SCALE GENOMIC DNA]</scope>
    <source>
        <strain evidence="1 2">G5</strain>
    </source>
</reference>
<dbReference type="InterPro" id="IPR007497">
    <property type="entry name" value="SIMPL/DUF541"/>
</dbReference>
<sequence length="253" mass="28735">LLIIIQLSQQTYFQKNNKQQNEDCSCLEQKYLLPEPFRVKGQASKTLNDTSFVVQFTLETLEKTATKSLQINNEIITEVQKQLKKIQKLVISTSEFSVQPKYKYVYDKQTQQDNQIFEGYKVTNSIQVQSDQIELAGQVIDIGISNGMTAVDFVQFTPNQQNIKDSQQSLIESAIQNSQFKAESALKAINHKILSIKSIEIVEDNKYTQPQKSDRNNRAYSASEADSAVSTQLSGSQSKIEVQVYVTFIIEKN</sequence>
<dbReference type="RefSeq" id="XP_004035869.1">
    <property type="nucleotide sequence ID" value="XM_004035821.1"/>
</dbReference>
<dbReference type="OMA" id="ISIDQQY"/>
<name>G0QQX1_ICHMU</name>
<evidence type="ECO:0008006" key="3">
    <source>
        <dbReference type="Google" id="ProtNLM"/>
    </source>
</evidence>
<dbReference type="AlphaFoldDB" id="G0QQX1"/>
<dbReference type="EMBL" id="GL983688">
    <property type="protein sequence ID" value="EGR32383.1"/>
    <property type="molecule type" value="Genomic_DNA"/>
</dbReference>
<dbReference type="InterPro" id="IPR052022">
    <property type="entry name" value="26kDa_periplasmic_antigen"/>
</dbReference>
<dbReference type="PANTHER" id="PTHR34387:SF2">
    <property type="entry name" value="SLR1258 PROTEIN"/>
    <property type="match status" value="1"/>
</dbReference>
<dbReference type="OrthoDB" id="290898at2759"/>